<dbReference type="Pfam" id="PF11867">
    <property type="entry name" value="T1RH-like_C"/>
    <property type="match status" value="1"/>
</dbReference>
<evidence type="ECO:0000259" key="2">
    <source>
        <dbReference type="Pfam" id="PF11867"/>
    </source>
</evidence>
<evidence type="ECO:0000256" key="1">
    <source>
        <dbReference type="ARBA" id="ARBA00022747"/>
    </source>
</evidence>
<dbReference type="EMBL" id="JADQBC010000053">
    <property type="protein sequence ID" value="MBR8828054.1"/>
    <property type="molecule type" value="Genomic_DNA"/>
</dbReference>
<organism evidence="3 4">
    <name type="scientific">Gomphosphaeria aponina SAG 52.96 = DSM 107014</name>
    <dbReference type="NCBI Taxonomy" id="1521640"/>
    <lineage>
        <taxon>Bacteria</taxon>
        <taxon>Bacillati</taxon>
        <taxon>Cyanobacteriota</taxon>
        <taxon>Cyanophyceae</taxon>
        <taxon>Oscillatoriophycideae</taxon>
        <taxon>Chroococcales</taxon>
        <taxon>Gomphosphaeriaceae</taxon>
        <taxon>Gomphosphaeria</taxon>
    </lineage>
</organism>
<comment type="caution">
    <text evidence="3">The sequence shown here is derived from an EMBL/GenBank/DDBJ whole genome shotgun (WGS) entry which is preliminary data.</text>
</comment>
<feature type="domain" description="Type I restriction enzyme HindI endonuclease subunit-like C-terminal" evidence="2">
    <location>
        <begin position="7"/>
        <end position="299"/>
    </location>
</feature>
<dbReference type="InterPro" id="IPR051268">
    <property type="entry name" value="Type-I_R_enzyme_R_subunit"/>
</dbReference>
<accession>A0A941GPQ1</accession>
<sequence>MYCNCIYVMFFTGFPRERLAIIPASMDYILGLEDGKKPYLKAVTELSKAFALCSSLDEAIAIRDEVGFFQAIKVAIVKHTITERKDAVYLDFAIKQIVSKAVVSDQIINIFEIAGIDKPDISILSDKFLEEIRGLPYKNLALEILKKLINDEIKTKSRKNITQSRSFLDMLDATVTKYQNRAIEKSKIIDELINIANSFREAMKRGENLGLTEDEIAFYDALDTNDSAVQILGYETLKIIARDLVQAVKSNISIDWNVKESARAKIKVIVKRLLRKYSYPSEKQEKATETVLKQAEYLCVDWAV</sequence>
<proteinExistence type="predicted"/>
<dbReference type="GO" id="GO:0009307">
    <property type="term" value="P:DNA restriction-modification system"/>
    <property type="evidence" value="ECO:0007669"/>
    <property type="project" value="UniProtKB-KW"/>
</dbReference>
<evidence type="ECO:0000313" key="4">
    <source>
        <dbReference type="Proteomes" id="UP000767446"/>
    </source>
</evidence>
<dbReference type="InterPro" id="IPR021810">
    <property type="entry name" value="T1RH-like_C"/>
</dbReference>
<reference evidence="3" key="1">
    <citation type="submission" date="2021-02" db="EMBL/GenBank/DDBJ databases">
        <title>Metagenome analyses of Stigonema ocellatum DSM 106950, Chlorogloea purpurea SAG 13.99 and Gomphosphaeria aponina DSM 107014.</title>
        <authorList>
            <person name="Marter P."/>
            <person name="Huang S."/>
        </authorList>
    </citation>
    <scope>NUCLEOTIDE SEQUENCE</scope>
    <source>
        <strain evidence="3">JP213</strain>
    </source>
</reference>
<protein>
    <submittedName>
        <fullName evidence="3">DUF3387 domain-containing protein</fullName>
    </submittedName>
</protein>
<dbReference type="PANTHER" id="PTHR30195:SF15">
    <property type="entry name" value="TYPE I RESTRICTION ENZYME HINDI ENDONUCLEASE SUBUNIT"/>
    <property type="match status" value="1"/>
</dbReference>
<dbReference type="AlphaFoldDB" id="A0A941GPQ1"/>
<evidence type="ECO:0000313" key="3">
    <source>
        <dbReference type="EMBL" id="MBR8828054.1"/>
    </source>
</evidence>
<name>A0A941GPQ1_9CHRO</name>
<gene>
    <name evidence="3" type="ORF">DSM107014_09165</name>
</gene>
<dbReference type="PANTHER" id="PTHR30195">
    <property type="entry name" value="TYPE I SITE-SPECIFIC DEOXYRIBONUCLEASE PROTEIN SUBUNIT M AND R"/>
    <property type="match status" value="1"/>
</dbReference>
<dbReference type="Proteomes" id="UP000767446">
    <property type="component" value="Unassembled WGS sequence"/>
</dbReference>
<keyword evidence="1" id="KW-0680">Restriction system</keyword>